<organism evidence="2 3">
    <name type="scientific">Streptomyces sp. 900129855</name>
    <dbReference type="NCBI Taxonomy" id="3155129"/>
    <lineage>
        <taxon>Bacteria</taxon>
        <taxon>Bacillati</taxon>
        <taxon>Actinomycetota</taxon>
        <taxon>Actinomycetes</taxon>
        <taxon>Kitasatosporales</taxon>
        <taxon>Streptomycetaceae</taxon>
        <taxon>Streptomyces</taxon>
    </lineage>
</organism>
<gene>
    <name evidence="2" type="ORF">AB0E89_22555</name>
</gene>
<keyword evidence="3" id="KW-1185">Reference proteome</keyword>
<accession>A0ABV2ZL56</accession>
<feature type="region of interest" description="Disordered" evidence="1">
    <location>
        <begin position="171"/>
        <end position="193"/>
    </location>
</feature>
<feature type="compositionally biased region" description="Basic and acidic residues" evidence="1">
    <location>
        <begin position="176"/>
        <end position="193"/>
    </location>
</feature>
<proteinExistence type="predicted"/>
<reference evidence="2 3" key="1">
    <citation type="submission" date="2024-06" db="EMBL/GenBank/DDBJ databases">
        <title>The Natural Products Discovery Center: Release of the First 8490 Sequenced Strains for Exploring Actinobacteria Biosynthetic Diversity.</title>
        <authorList>
            <person name="Kalkreuter E."/>
            <person name="Kautsar S.A."/>
            <person name="Yang D."/>
            <person name="Bader C.D."/>
            <person name="Teijaro C.N."/>
            <person name="Fluegel L."/>
            <person name="Davis C.M."/>
            <person name="Simpson J.R."/>
            <person name="Lauterbach L."/>
            <person name="Steele A.D."/>
            <person name="Gui C."/>
            <person name="Meng S."/>
            <person name="Li G."/>
            <person name="Viehrig K."/>
            <person name="Ye F."/>
            <person name="Su P."/>
            <person name="Kiefer A.F."/>
            <person name="Nichols A."/>
            <person name="Cepeda A.J."/>
            <person name="Yan W."/>
            <person name="Fan B."/>
            <person name="Jiang Y."/>
            <person name="Adhikari A."/>
            <person name="Zheng C.-J."/>
            <person name="Schuster L."/>
            <person name="Cowan T.M."/>
            <person name="Smanski M.J."/>
            <person name="Chevrette M.G."/>
            <person name="De Carvalho L.P.S."/>
            <person name="Shen B."/>
        </authorList>
    </citation>
    <scope>NUCLEOTIDE SEQUENCE [LARGE SCALE GENOMIC DNA]</scope>
    <source>
        <strain evidence="2 3">NPDC033843</strain>
    </source>
</reference>
<protein>
    <submittedName>
        <fullName evidence="2">Uncharacterized protein</fullName>
    </submittedName>
</protein>
<evidence type="ECO:0000313" key="3">
    <source>
        <dbReference type="Proteomes" id="UP001550739"/>
    </source>
</evidence>
<evidence type="ECO:0000313" key="2">
    <source>
        <dbReference type="EMBL" id="MEU3783292.1"/>
    </source>
</evidence>
<sequence>MEEAEFAASLLDAGLQWCAAEAGGGALPVTAAWLATSCRREDGRRDETVRRDDPQLIEKANDGWFRLARDHGFLGEDREFLLGVNHADDESVPILRWARVRLLQEWDIMGAGAATGILGSAAGFPEFAMLSLDGNVILRGTVWQETIGSLLVPDPHRVKIIRDYVERRSANPRTPAAERAEGEAWLRAHPPEH</sequence>
<dbReference type="Proteomes" id="UP001550739">
    <property type="component" value="Unassembled WGS sequence"/>
</dbReference>
<dbReference type="RefSeq" id="WP_334582948.1">
    <property type="nucleotide sequence ID" value="NZ_JBEZVE010000011.1"/>
</dbReference>
<dbReference type="EMBL" id="JBEZVE010000011">
    <property type="protein sequence ID" value="MEU3783292.1"/>
    <property type="molecule type" value="Genomic_DNA"/>
</dbReference>
<evidence type="ECO:0000256" key="1">
    <source>
        <dbReference type="SAM" id="MobiDB-lite"/>
    </source>
</evidence>
<comment type="caution">
    <text evidence="2">The sequence shown here is derived from an EMBL/GenBank/DDBJ whole genome shotgun (WGS) entry which is preliminary data.</text>
</comment>
<name>A0ABV2ZL56_9ACTN</name>